<evidence type="ECO:0000256" key="8">
    <source>
        <dbReference type="ARBA" id="ARBA00023034"/>
    </source>
</evidence>
<dbReference type="OrthoDB" id="166803at2759"/>
<dbReference type="GO" id="GO:0016192">
    <property type="term" value="P:vesicle-mediated transport"/>
    <property type="evidence" value="ECO:0007669"/>
    <property type="project" value="TreeGrafter"/>
</dbReference>
<evidence type="ECO:0000256" key="7">
    <source>
        <dbReference type="ARBA" id="ARBA00022989"/>
    </source>
</evidence>
<dbReference type="AlphaFoldDB" id="A0A066VMX0"/>
<evidence type="ECO:0000259" key="12">
    <source>
        <dbReference type="Pfam" id="PF09335"/>
    </source>
</evidence>
<dbReference type="InParanoid" id="A0A066VMX0"/>
<feature type="transmembrane region" description="Helical" evidence="11">
    <location>
        <begin position="236"/>
        <end position="254"/>
    </location>
</feature>
<comment type="similarity">
    <text evidence="3">Belongs to the TVP38/TMEM64 family.</text>
</comment>
<comment type="subcellular location">
    <subcellularLocation>
        <location evidence="2">Golgi apparatus membrane</location>
        <topology evidence="2">Multi-pass membrane protein</topology>
    </subcellularLocation>
</comment>
<organism evidence="13 14">
    <name type="scientific">Tilletiaria anomala (strain ATCC 24038 / CBS 436.72 / UBC 951)</name>
    <dbReference type="NCBI Taxonomy" id="1037660"/>
    <lineage>
        <taxon>Eukaryota</taxon>
        <taxon>Fungi</taxon>
        <taxon>Dikarya</taxon>
        <taxon>Basidiomycota</taxon>
        <taxon>Ustilaginomycotina</taxon>
        <taxon>Exobasidiomycetes</taxon>
        <taxon>Georgefischeriales</taxon>
        <taxon>Tilletiariaceae</taxon>
        <taxon>Tilletiaria</taxon>
    </lineage>
</organism>
<reference evidence="13 14" key="1">
    <citation type="submission" date="2014-05" db="EMBL/GenBank/DDBJ databases">
        <title>Draft genome sequence of a rare smut relative, Tilletiaria anomala UBC 951.</title>
        <authorList>
            <consortium name="DOE Joint Genome Institute"/>
            <person name="Toome M."/>
            <person name="Kuo A."/>
            <person name="Henrissat B."/>
            <person name="Lipzen A."/>
            <person name="Tritt A."/>
            <person name="Yoshinaga Y."/>
            <person name="Zane M."/>
            <person name="Barry K."/>
            <person name="Grigoriev I.V."/>
            <person name="Spatafora J.W."/>
            <person name="Aimea M.C."/>
        </authorList>
    </citation>
    <scope>NUCLEOTIDE SEQUENCE [LARGE SCALE GENOMIC DNA]</scope>
    <source>
        <strain evidence="13 14">UBC 951</strain>
    </source>
</reference>
<evidence type="ECO:0000256" key="1">
    <source>
        <dbReference type="ARBA" id="ARBA00002978"/>
    </source>
</evidence>
<dbReference type="PANTHER" id="PTHR47549">
    <property type="entry name" value="GOLGI APPARATUS MEMBRANE PROTEIN TVP38-RELATED"/>
    <property type="match status" value="1"/>
</dbReference>
<evidence type="ECO:0000256" key="6">
    <source>
        <dbReference type="ARBA" id="ARBA00022692"/>
    </source>
</evidence>
<dbReference type="OMA" id="INADVWF"/>
<dbReference type="STRING" id="1037660.A0A066VMX0"/>
<evidence type="ECO:0000256" key="5">
    <source>
        <dbReference type="ARBA" id="ARBA00020673"/>
    </source>
</evidence>
<keyword evidence="14" id="KW-1185">Reference proteome</keyword>
<evidence type="ECO:0000256" key="9">
    <source>
        <dbReference type="ARBA" id="ARBA00023136"/>
    </source>
</evidence>
<dbReference type="GO" id="GO:0000022">
    <property type="term" value="P:mitotic spindle elongation"/>
    <property type="evidence" value="ECO:0007669"/>
    <property type="project" value="TreeGrafter"/>
</dbReference>
<comment type="caution">
    <text evidence="13">The sequence shown here is derived from an EMBL/GenBank/DDBJ whole genome shotgun (WGS) entry which is preliminary data.</text>
</comment>
<dbReference type="HOGENOM" id="CLU_041954_2_1_1"/>
<dbReference type="EMBL" id="JMSN01000064">
    <property type="protein sequence ID" value="KDN43102.1"/>
    <property type="molecule type" value="Genomic_DNA"/>
</dbReference>
<dbReference type="InterPro" id="IPR051076">
    <property type="entry name" value="Golgi_membrane_TVP38/TMEM64"/>
</dbReference>
<feature type="transmembrane region" description="Helical" evidence="11">
    <location>
        <begin position="111"/>
        <end position="133"/>
    </location>
</feature>
<proteinExistence type="inferred from homology"/>
<protein>
    <recommendedName>
        <fullName evidence="4">Golgi apparatus membrane protein TVP38</fullName>
    </recommendedName>
    <alternativeName>
        <fullName evidence="5">Golgi apparatus membrane protein tvp38</fullName>
    </alternativeName>
</protein>
<dbReference type="GO" id="GO:0000139">
    <property type="term" value="C:Golgi membrane"/>
    <property type="evidence" value="ECO:0007669"/>
    <property type="project" value="UniProtKB-SubCell"/>
</dbReference>
<evidence type="ECO:0000256" key="11">
    <source>
        <dbReference type="SAM" id="Phobius"/>
    </source>
</evidence>
<dbReference type="GeneID" id="25261682"/>
<evidence type="ECO:0000256" key="4">
    <source>
        <dbReference type="ARBA" id="ARBA00013533"/>
    </source>
</evidence>
<feature type="domain" description="VTT" evidence="12">
    <location>
        <begin position="106"/>
        <end position="213"/>
    </location>
</feature>
<feature type="region of interest" description="Disordered" evidence="10">
    <location>
        <begin position="272"/>
        <end position="292"/>
    </location>
</feature>
<accession>A0A066VMX0</accession>
<evidence type="ECO:0000256" key="3">
    <source>
        <dbReference type="ARBA" id="ARBA00008640"/>
    </source>
</evidence>
<gene>
    <name evidence="13" type="ORF">K437DRAFT_154888</name>
</gene>
<dbReference type="RefSeq" id="XP_013242269.1">
    <property type="nucleotide sequence ID" value="XM_013386815.1"/>
</dbReference>
<keyword evidence="8" id="KW-0333">Golgi apparatus</keyword>
<feature type="transmembrane region" description="Helical" evidence="11">
    <location>
        <begin position="20"/>
        <end position="42"/>
    </location>
</feature>
<comment type="function">
    <text evidence="1">Golgi membrane protein involved in vesicular trafficking and spindle migration.</text>
</comment>
<keyword evidence="7 11" id="KW-1133">Transmembrane helix</keyword>
<dbReference type="InterPro" id="IPR032816">
    <property type="entry name" value="VTT_dom"/>
</dbReference>
<evidence type="ECO:0000256" key="10">
    <source>
        <dbReference type="SAM" id="MobiDB-lite"/>
    </source>
</evidence>
<dbReference type="PANTHER" id="PTHR47549:SF1">
    <property type="entry name" value="GOLGI APPARATUS MEMBRANE PROTEIN TVP38"/>
    <property type="match status" value="1"/>
</dbReference>
<dbReference type="Proteomes" id="UP000027361">
    <property type="component" value="Unassembled WGS sequence"/>
</dbReference>
<evidence type="ECO:0000313" key="13">
    <source>
        <dbReference type="EMBL" id="KDN43102.1"/>
    </source>
</evidence>
<name>A0A066VMX0_TILAU</name>
<sequence>MFSRLRFRNPLQNVSPKARNTLLVLSAIYGGTTLAAILIGPGRIFQSVVLISQWLSAQPHGRLLVLGLIILCSFPPMVGYSNSITLCGLAFGSKASKSASSPEGHSIWEGFALAVTGAMLGSSLAFMGLRLGMRAFRRSRWIRYVKESRQWVAMGKAVEERGFTMILLIRCSPFPFVYSNLFFATLDAVTFPRFFLATLLSTPRLLLHVYIGSVMYELFDEAERAAMPTHVKELDALSITLGIAVGAGTGWWLWRVMNRILAEEEVECMTADPAGPARLSREEASEEYERDNWARRRLHREDELA</sequence>
<evidence type="ECO:0000313" key="14">
    <source>
        <dbReference type="Proteomes" id="UP000027361"/>
    </source>
</evidence>
<keyword evidence="9 11" id="KW-0472">Membrane</keyword>
<keyword evidence="6 11" id="KW-0812">Transmembrane</keyword>
<evidence type="ECO:0000256" key="2">
    <source>
        <dbReference type="ARBA" id="ARBA00004653"/>
    </source>
</evidence>
<feature type="transmembrane region" description="Helical" evidence="11">
    <location>
        <begin position="63"/>
        <end position="91"/>
    </location>
</feature>
<dbReference type="Pfam" id="PF09335">
    <property type="entry name" value="VTT_dom"/>
    <property type="match status" value="1"/>
</dbReference>